<dbReference type="AlphaFoldDB" id="A0A381SR79"/>
<dbReference type="InterPro" id="IPR038726">
    <property type="entry name" value="PDDEXK_AddAB-type"/>
</dbReference>
<evidence type="ECO:0000313" key="3">
    <source>
        <dbReference type="EMBL" id="SVA05831.1"/>
    </source>
</evidence>
<evidence type="ECO:0000259" key="2">
    <source>
        <dbReference type="Pfam" id="PF12705"/>
    </source>
</evidence>
<organism evidence="3">
    <name type="scientific">marine metagenome</name>
    <dbReference type="NCBI Taxonomy" id="408172"/>
    <lineage>
        <taxon>unclassified sequences</taxon>
        <taxon>metagenomes</taxon>
        <taxon>ecological metagenomes</taxon>
    </lineage>
</organism>
<feature type="non-terminal residue" evidence="3">
    <location>
        <position position="1"/>
    </location>
</feature>
<reference evidence="3" key="1">
    <citation type="submission" date="2018-05" db="EMBL/GenBank/DDBJ databases">
        <authorList>
            <person name="Lanie J.A."/>
            <person name="Ng W.-L."/>
            <person name="Kazmierczak K.M."/>
            <person name="Andrzejewski T.M."/>
            <person name="Davidsen T.M."/>
            <person name="Wayne K.J."/>
            <person name="Tettelin H."/>
            <person name="Glass J.I."/>
            <person name="Rusch D."/>
            <person name="Podicherti R."/>
            <person name="Tsui H.-C.T."/>
            <person name="Winkler M.E."/>
        </authorList>
    </citation>
    <scope>NUCLEOTIDE SEQUENCE</scope>
</reference>
<dbReference type="Pfam" id="PF12705">
    <property type="entry name" value="PDDEXK_1"/>
    <property type="match status" value="1"/>
</dbReference>
<dbReference type="EMBL" id="UINC01003380">
    <property type="protein sequence ID" value="SVA05831.1"/>
    <property type="molecule type" value="Genomic_DNA"/>
</dbReference>
<accession>A0A381SR79</accession>
<dbReference type="Gene3D" id="3.90.320.10">
    <property type="match status" value="1"/>
</dbReference>
<sequence length="329" mass="37844">VSFDWSLAERPKRHRGAYKPELADVPFELSRSKIETYVKCKQCFYLEKIWGVKPPSIPGFNLNSNTDTLLKRDFNQYRGKEAHPIMVSAGLKHLVPFEHEDLDKWENALQFGTTPNHFNTLHKESNIIFGGGLDDVWVELVRPMQVFGRDDAPQGTGKLHIVDYKSTAQLARNPKPLDESFLAPPEGSKSPDYKAGYRRQMDMYQWIMRRKGFEVSDIGYFVYVDGQHVGIDGMIDKDDPATAWMKFNTAVIPYKGDDSWVEGTLKEIRSDLDRVEDIKHNPDERNKPHAGDCELARYLYEAIKATDWKESGSKTYWDIKTQNTSENTT</sequence>
<proteinExistence type="predicted"/>
<evidence type="ECO:0000256" key="1">
    <source>
        <dbReference type="SAM" id="MobiDB-lite"/>
    </source>
</evidence>
<protein>
    <recommendedName>
        <fullName evidence="2">PD-(D/E)XK endonuclease-like domain-containing protein</fullName>
    </recommendedName>
</protein>
<dbReference type="InterPro" id="IPR011604">
    <property type="entry name" value="PDDEXK-like_dom_sf"/>
</dbReference>
<gene>
    <name evidence="3" type="ORF">METZ01_LOCUS58685</name>
</gene>
<feature type="domain" description="PD-(D/E)XK endonuclease-like" evidence="2">
    <location>
        <begin position="29"/>
        <end position="276"/>
    </location>
</feature>
<name>A0A381SR79_9ZZZZ</name>
<feature type="region of interest" description="Disordered" evidence="1">
    <location>
        <begin position="175"/>
        <end position="194"/>
    </location>
</feature>